<protein>
    <submittedName>
        <fullName evidence="2">AIPR protein</fullName>
    </submittedName>
</protein>
<gene>
    <name evidence="2" type="ORF">EII28_03455</name>
</gene>
<dbReference type="InterPro" id="IPR018891">
    <property type="entry name" value="AIPR_C"/>
</dbReference>
<dbReference type="Pfam" id="PF10592">
    <property type="entry name" value="AIPR"/>
    <property type="match status" value="1"/>
</dbReference>
<proteinExistence type="predicted"/>
<evidence type="ECO:0000259" key="1">
    <source>
        <dbReference type="Pfam" id="PF10592"/>
    </source>
</evidence>
<name>A0A3P1VU64_FUSNU</name>
<dbReference type="EMBL" id="RQZD01000005">
    <property type="protein sequence ID" value="RRD37881.1"/>
    <property type="molecule type" value="Genomic_DNA"/>
</dbReference>
<dbReference type="AlphaFoldDB" id="A0A3P1VU64"/>
<reference evidence="2" key="1">
    <citation type="submission" date="2018-11" db="EMBL/GenBank/DDBJ databases">
        <title>Genomes From Bacteria Associated with the Canine Oral Cavity: a Test Case for Automated Genome-Based Taxonomic Assignment.</title>
        <authorList>
            <person name="Coil D.A."/>
            <person name="Jospin G."/>
            <person name="Darling A.E."/>
            <person name="Wallis C."/>
            <person name="Davis I.J."/>
            <person name="Harris S."/>
            <person name="Eisen J.A."/>
            <person name="Holcombe L.J."/>
            <person name="O'Flynn C."/>
        </authorList>
    </citation>
    <scope>NUCLEOTIDE SEQUENCE [LARGE SCALE GENOMIC DNA]</scope>
    <source>
        <strain evidence="2">OH5060</strain>
    </source>
</reference>
<feature type="domain" description="Abortive phage infection protein C-terminal" evidence="1">
    <location>
        <begin position="261"/>
        <end position="557"/>
    </location>
</feature>
<accession>A0A3P1VU64</accession>
<comment type="caution">
    <text evidence="2">The sequence shown here is derived from an EMBL/GenBank/DDBJ whole genome shotgun (WGS) entry which is preliminary data.</text>
</comment>
<sequence length="586" mass="68362">MPIKNIILEEILKQYKETSSELINDDKYFEYFSAEQLLKGQNLDEEEIETGLIGNSNDNGIDGFYIFLDDELINQIEQIEPMDKYKELKVYFHQYKNQYKIEESVVLKFNNAFKDILNFDNTQLNGWNEELKEKIILLRESILKTATSGVKIIFIINHISKANSDDIKNNNSYWSKVENLKDTIANSGISRLTVKYEFIGGEELKNLSYRKPDYSIDLILKDSPLTLEFGDNNIGYIALVSLKNFYNFIVEENGDIRKYLFDSNVRDYQNKTGVNKEIEKSINENSNIDFWWLNNGITIIAGKDSSQIGKKLLLKNVQIVNGLQTSYSIYNSLKNMNFQEILDNRSLFVKIIICDQKDVVDKIIRATNSQNPIPSGILRATETIQRDIEQYFFSKGYFYDRRKNYYKNLGKPRDKIVSINLLSQCIVSLILPEKNPSRARSNPTILIKKDEDYNKVFNNSYNFQIYLNSVLIYKKVDKELKNLILKNEFDEDFELEKIIKLFKFHISRVLISELTFKGNPEASDLNDEEILNKINSESIKNSILTLKDILDKYKKNNSQTVVNISKQTEFSKFITQNLNEKFKKLS</sequence>
<evidence type="ECO:0000313" key="2">
    <source>
        <dbReference type="EMBL" id="RRD37881.1"/>
    </source>
</evidence>
<organism evidence="2">
    <name type="scientific">Fusobacterium nucleatum</name>
    <dbReference type="NCBI Taxonomy" id="851"/>
    <lineage>
        <taxon>Bacteria</taxon>
        <taxon>Fusobacteriati</taxon>
        <taxon>Fusobacteriota</taxon>
        <taxon>Fusobacteriia</taxon>
        <taxon>Fusobacteriales</taxon>
        <taxon>Fusobacteriaceae</taxon>
        <taxon>Fusobacterium</taxon>
    </lineage>
</organism>